<dbReference type="SUPFAM" id="SSF48498">
    <property type="entry name" value="Tetracyclin repressor-like, C-terminal domain"/>
    <property type="match status" value="1"/>
</dbReference>
<dbReference type="Pfam" id="PF13305">
    <property type="entry name" value="TetR_C_33"/>
    <property type="match status" value="1"/>
</dbReference>
<reference evidence="6 7" key="1">
    <citation type="submission" date="2024-10" db="EMBL/GenBank/DDBJ databases">
        <title>The Natural Products Discovery Center: Release of the First 8490 Sequenced Strains for Exploring Actinobacteria Biosynthetic Diversity.</title>
        <authorList>
            <person name="Kalkreuter E."/>
            <person name="Kautsar S.A."/>
            <person name="Yang D."/>
            <person name="Bader C.D."/>
            <person name="Teijaro C.N."/>
            <person name="Fluegel L."/>
            <person name="Davis C.M."/>
            <person name="Simpson J.R."/>
            <person name="Lauterbach L."/>
            <person name="Steele A.D."/>
            <person name="Gui C."/>
            <person name="Meng S."/>
            <person name="Li G."/>
            <person name="Viehrig K."/>
            <person name="Ye F."/>
            <person name="Su P."/>
            <person name="Kiefer A.F."/>
            <person name="Nichols A."/>
            <person name="Cepeda A.J."/>
            <person name="Yan W."/>
            <person name="Fan B."/>
            <person name="Jiang Y."/>
            <person name="Adhikari A."/>
            <person name="Zheng C.-J."/>
            <person name="Schuster L."/>
            <person name="Cowan T.M."/>
            <person name="Smanski M.J."/>
            <person name="Chevrette M.G."/>
            <person name="De Carvalho L.P.S."/>
            <person name="Shen B."/>
        </authorList>
    </citation>
    <scope>NUCLEOTIDE SEQUENCE [LARGE SCALE GENOMIC DNA]</scope>
    <source>
        <strain evidence="6 7">NPDC050545</strain>
    </source>
</reference>
<comment type="caution">
    <text evidence="6">The sequence shown here is derived from an EMBL/GenBank/DDBJ whole genome shotgun (WGS) entry which is preliminary data.</text>
</comment>
<sequence length="187" mass="20415">MAAGPRRGVPLTREEIYAAAWRLIDAGGVEALSMRKLAAELTVNPMSLYHHVENKTALLHELCLRVGEQMAPPPDDGSPWQEQLLALGRVYRELAHAHPALWRYVFNHPEVMSAQQGGLWEALDRILLLAGVPEHDLRTIAEILSAFVSGFIVSEATGGVRPDTFDQATALLIGGLEAHIRAGRTSA</sequence>
<dbReference type="EMBL" id="JBITGY010000004">
    <property type="protein sequence ID" value="MFI6498933.1"/>
    <property type="molecule type" value="Genomic_DNA"/>
</dbReference>
<dbReference type="InterPro" id="IPR050109">
    <property type="entry name" value="HTH-type_TetR-like_transc_reg"/>
</dbReference>
<dbReference type="PANTHER" id="PTHR30055:SF151">
    <property type="entry name" value="TRANSCRIPTIONAL REGULATORY PROTEIN"/>
    <property type="match status" value="1"/>
</dbReference>
<protein>
    <submittedName>
        <fullName evidence="6">TetR/AcrR family transcriptional regulator</fullName>
    </submittedName>
</protein>
<gene>
    <name evidence="6" type="ORF">ACIBG2_16215</name>
</gene>
<evidence type="ECO:0000256" key="4">
    <source>
        <dbReference type="PROSITE-ProRule" id="PRU00335"/>
    </source>
</evidence>
<dbReference type="Pfam" id="PF00440">
    <property type="entry name" value="TetR_N"/>
    <property type="match status" value="1"/>
</dbReference>
<evidence type="ECO:0000259" key="5">
    <source>
        <dbReference type="PROSITE" id="PS50977"/>
    </source>
</evidence>
<dbReference type="PROSITE" id="PS50977">
    <property type="entry name" value="HTH_TETR_2"/>
    <property type="match status" value="1"/>
</dbReference>
<dbReference type="SUPFAM" id="SSF46689">
    <property type="entry name" value="Homeodomain-like"/>
    <property type="match status" value="1"/>
</dbReference>
<accession>A0ABW7YUJ0</accession>
<dbReference type="Gene3D" id="1.10.357.10">
    <property type="entry name" value="Tetracycline Repressor, domain 2"/>
    <property type="match status" value="1"/>
</dbReference>
<dbReference type="InterPro" id="IPR009057">
    <property type="entry name" value="Homeodomain-like_sf"/>
</dbReference>
<keyword evidence="3" id="KW-0804">Transcription</keyword>
<evidence type="ECO:0000313" key="6">
    <source>
        <dbReference type="EMBL" id="MFI6498933.1"/>
    </source>
</evidence>
<dbReference type="RefSeq" id="WP_397082166.1">
    <property type="nucleotide sequence ID" value="NZ_JBITGY010000004.1"/>
</dbReference>
<dbReference type="InterPro" id="IPR025996">
    <property type="entry name" value="MT1864/Rv1816-like_C"/>
</dbReference>
<evidence type="ECO:0000313" key="7">
    <source>
        <dbReference type="Proteomes" id="UP001612741"/>
    </source>
</evidence>
<name>A0ABW7YUJ0_9ACTN</name>
<proteinExistence type="predicted"/>
<dbReference type="PANTHER" id="PTHR30055">
    <property type="entry name" value="HTH-TYPE TRANSCRIPTIONAL REGULATOR RUTR"/>
    <property type="match status" value="1"/>
</dbReference>
<evidence type="ECO:0000256" key="3">
    <source>
        <dbReference type="ARBA" id="ARBA00023163"/>
    </source>
</evidence>
<evidence type="ECO:0000256" key="1">
    <source>
        <dbReference type="ARBA" id="ARBA00023015"/>
    </source>
</evidence>
<dbReference type="InterPro" id="IPR001647">
    <property type="entry name" value="HTH_TetR"/>
</dbReference>
<keyword evidence="1" id="KW-0805">Transcription regulation</keyword>
<dbReference type="InterPro" id="IPR036271">
    <property type="entry name" value="Tet_transcr_reg_TetR-rel_C_sf"/>
</dbReference>
<organism evidence="6 7">
    <name type="scientific">Nonomuraea typhae</name>
    <dbReference type="NCBI Taxonomy" id="2603600"/>
    <lineage>
        <taxon>Bacteria</taxon>
        <taxon>Bacillati</taxon>
        <taxon>Actinomycetota</taxon>
        <taxon>Actinomycetes</taxon>
        <taxon>Streptosporangiales</taxon>
        <taxon>Streptosporangiaceae</taxon>
        <taxon>Nonomuraea</taxon>
    </lineage>
</organism>
<feature type="DNA-binding region" description="H-T-H motif" evidence="4">
    <location>
        <begin position="33"/>
        <end position="52"/>
    </location>
</feature>
<feature type="domain" description="HTH tetR-type" evidence="5">
    <location>
        <begin position="10"/>
        <end position="70"/>
    </location>
</feature>
<evidence type="ECO:0000256" key="2">
    <source>
        <dbReference type="ARBA" id="ARBA00023125"/>
    </source>
</evidence>
<keyword evidence="2 4" id="KW-0238">DNA-binding</keyword>
<keyword evidence="7" id="KW-1185">Reference proteome</keyword>
<dbReference type="Proteomes" id="UP001612741">
    <property type="component" value="Unassembled WGS sequence"/>
</dbReference>